<keyword evidence="1" id="KW-0489">Methyltransferase</keyword>
<gene>
    <name evidence="1" type="ORF">FHS92_001701</name>
</gene>
<keyword evidence="1" id="KW-0808">Transferase</keyword>
<organism evidence="1 2">
    <name type="scientific">Sphingobium subterraneum</name>
    <dbReference type="NCBI Taxonomy" id="627688"/>
    <lineage>
        <taxon>Bacteria</taxon>
        <taxon>Pseudomonadati</taxon>
        <taxon>Pseudomonadota</taxon>
        <taxon>Alphaproteobacteria</taxon>
        <taxon>Sphingomonadales</taxon>
        <taxon>Sphingomonadaceae</taxon>
        <taxon>Sphingobium</taxon>
    </lineage>
</organism>
<dbReference type="AlphaFoldDB" id="A0A841J0V3"/>
<dbReference type="SUPFAM" id="SSF53335">
    <property type="entry name" value="S-adenosyl-L-methionine-dependent methyltransferases"/>
    <property type="match status" value="1"/>
</dbReference>
<accession>A0A841J0V3</accession>
<dbReference type="PANTHER" id="PTHR43861">
    <property type="entry name" value="TRANS-ACONITATE 2-METHYLTRANSFERASE-RELATED"/>
    <property type="match status" value="1"/>
</dbReference>
<evidence type="ECO:0000313" key="2">
    <source>
        <dbReference type="Proteomes" id="UP000552700"/>
    </source>
</evidence>
<keyword evidence="2" id="KW-1185">Reference proteome</keyword>
<sequence length="302" mass="33998">MSIDAIKNQPTPYSAVKKCSACGLGMLDPLPPADAIPSFYVLDSYYTHGDGHVVKRPPTIADKILTKLAWLMDRRRPFEPAQIAERLPKGGKVCDLGCGHAHHLKRFLDLGFEVTGVDPDAAAREFAALAGITVEAGTGEDVPDTLSEGSFDLVLMTHSLEHCRNPRKALENVFRLTKPGGLCYIEVPNCTAEHFKTFTVCSTMFDAPRHMYFFSPTNLKQLMRNIGFVPIDMLYDGYVRQFDQSWRGWETTIADRLASHDPSQKPRRHSFFSSVLLLLRSFWRSPDEKYDSFGLLMQRPQV</sequence>
<name>A0A841J0V3_9SPHN</name>
<reference evidence="1 2" key="1">
    <citation type="submission" date="2020-08" db="EMBL/GenBank/DDBJ databases">
        <title>Genomic Encyclopedia of Type Strains, Phase IV (KMG-IV): sequencing the most valuable type-strain genomes for metagenomic binning, comparative biology and taxonomic classification.</title>
        <authorList>
            <person name="Goeker M."/>
        </authorList>
    </citation>
    <scope>NUCLEOTIDE SEQUENCE [LARGE SCALE GENOMIC DNA]</scope>
    <source>
        <strain evidence="1 2">DSM 102255</strain>
    </source>
</reference>
<dbReference type="GO" id="GO:0008168">
    <property type="term" value="F:methyltransferase activity"/>
    <property type="evidence" value="ECO:0007669"/>
    <property type="project" value="UniProtKB-KW"/>
</dbReference>
<dbReference type="EMBL" id="JACIJP010000002">
    <property type="protein sequence ID" value="MBB6123972.1"/>
    <property type="molecule type" value="Genomic_DNA"/>
</dbReference>
<dbReference type="GO" id="GO:0032259">
    <property type="term" value="P:methylation"/>
    <property type="evidence" value="ECO:0007669"/>
    <property type="project" value="UniProtKB-KW"/>
</dbReference>
<proteinExistence type="predicted"/>
<dbReference type="CDD" id="cd02440">
    <property type="entry name" value="AdoMet_MTases"/>
    <property type="match status" value="1"/>
</dbReference>
<dbReference type="Gene3D" id="3.40.50.150">
    <property type="entry name" value="Vaccinia Virus protein VP39"/>
    <property type="match status" value="1"/>
</dbReference>
<dbReference type="Pfam" id="PF13489">
    <property type="entry name" value="Methyltransf_23"/>
    <property type="match status" value="1"/>
</dbReference>
<protein>
    <submittedName>
        <fullName evidence="1">SAM-dependent methyltransferase</fullName>
    </submittedName>
</protein>
<dbReference type="Proteomes" id="UP000552700">
    <property type="component" value="Unassembled WGS sequence"/>
</dbReference>
<dbReference type="InterPro" id="IPR029063">
    <property type="entry name" value="SAM-dependent_MTases_sf"/>
</dbReference>
<comment type="caution">
    <text evidence="1">The sequence shown here is derived from an EMBL/GenBank/DDBJ whole genome shotgun (WGS) entry which is preliminary data.</text>
</comment>
<evidence type="ECO:0000313" key="1">
    <source>
        <dbReference type="EMBL" id="MBB6123972.1"/>
    </source>
</evidence>